<dbReference type="PANTHER" id="PTHR30531">
    <property type="entry name" value="FLAGELLAR BIOSYNTHETIC PROTEIN FLHB"/>
    <property type="match status" value="1"/>
</dbReference>
<dbReference type="SUPFAM" id="SSF160544">
    <property type="entry name" value="EscU C-terminal domain-like"/>
    <property type="match status" value="1"/>
</dbReference>
<comment type="similarity">
    <text evidence="2">Belongs to the type III secretion exporter family.</text>
</comment>
<dbReference type="EMBL" id="AAIBIC010000003">
    <property type="protein sequence ID" value="ECC3913166.1"/>
    <property type="molecule type" value="Genomic_DNA"/>
</dbReference>
<keyword evidence="5 7" id="KW-1133">Transmembrane helix</keyword>
<dbReference type="Gene3D" id="3.40.1690.10">
    <property type="entry name" value="secretion proteins EscU"/>
    <property type="match status" value="1"/>
</dbReference>
<dbReference type="Proteomes" id="UP000885362">
    <property type="component" value="Unassembled WGS sequence"/>
</dbReference>
<dbReference type="EMBL" id="CP023345">
    <property type="protein sequence ID" value="ATW55885.1"/>
    <property type="molecule type" value="Genomic_DNA"/>
</dbReference>
<dbReference type="InterPro" id="IPR006135">
    <property type="entry name" value="T3SS_substrate_exporter"/>
</dbReference>
<keyword evidence="3" id="KW-1003">Cell membrane</keyword>
<protein>
    <submittedName>
        <fullName evidence="8">EscU/YscU/HrcU family type III secretion system export apparatus switch protein</fullName>
    </submittedName>
</protein>
<evidence type="ECO:0000313" key="8">
    <source>
        <dbReference type="EMBL" id="ATW55885.1"/>
    </source>
</evidence>
<dbReference type="EMBL" id="RSHK01000025">
    <property type="protein sequence ID" value="MIE71863.1"/>
    <property type="molecule type" value="Genomic_DNA"/>
</dbReference>
<keyword evidence="6 7" id="KW-0472">Membrane</keyword>
<reference evidence="10" key="2">
    <citation type="submission" date="2018-08" db="EMBL/GenBank/DDBJ databases">
        <authorList>
            <consortium name="GenomeTrakr network: Whole genome sequencing for foodborne pathogen traceback"/>
        </authorList>
    </citation>
    <scope>NUCLEOTIDE SEQUENCE [LARGE SCALE GENOMIC DNA]</scope>
    <source>
        <strain evidence="10">FMA0132</strain>
    </source>
</reference>
<name>A0A2I5HJZ1_SALDZ</name>
<feature type="transmembrane region" description="Helical" evidence="7">
    <location>
        <begin position="90"/>
        <end position="111"/>
    </location>
</feature>
<evidence type="ECO:0000256" key="7">
    <source>
        <dbReference type="SAM" id="Phobius"/>
    </source>
</evidence>
<dbReference type="PRINTS" id="PR00950">
    <property type="entry name" value="TYPE3IMSPROT"/>
</dbReference>
<dbReference type="InterPro" id="IPR006307">
    <property type="entry name" value="BsaZ-like"/>
</dbReference>
<evidence type="ECO:0000313" key="10">
    <source>
        <dbReference type="EMBL" id="MIE71863.1"/>
    </source>
</evidence>
<reference evidence="9" key="3">
    <citation type="submission" date="2018-08" db="EMBL/GenBank/DDBJ databases">
        <authorList>
            <person name="Ashton P.M."/>
            <person name="Dallman T."/>
            <person name="Nair S."/>
            <person name="De Pinna E."/>
            <person name="Peters T."/>
            <person name="Grant K."/>
        </authorList>
    </citation>
    <scope>NUCLEOTIDE SEQUENCE [LARGE SCALE GENOMIC DNA]</scope>
    <source>
        <strain evidence="9">294779</strain>
    </source>
</reference>
<gene>
    <name evidence="8" type="ORF">CNQ75_15975</name>
    <name evidence="9" type="ORF">CTQ69_03670</name>
    <name evidence="10" type="ORF">EL06_21185</name>
</gene>
<dbReference type="Proteomes" id="UP000230639">
    <property type="component" value="Chromosome"/>
</dbReference>
<evidence type="ECO:0000256" key="2">
    <source>
        <dbReference type="ARBA" id="ARBA00010690"/>
    </source>
</evidence>
<organism evidence="8 11">
    <name type="scientific">Salmonella diarizonae</name>
    <dbReference type="NCBI Taxonomy" id="59204"/>
    <lineage>
        <taxon>Bacteria</taxon>
        <taxon>Pseudomonadati</taxon>
        <taxon>Pseudomonadota</taxon>
        <taxon>Gammaproteobacteria</taxon>
        <taxon>Enterobacterales</taxon>
        <taxon>Enterobacteriaceae</taxon>
        <taxon>Salmonella</taxon>
    </lineage>
</organism>
<sequence length="345" mass="39276">MSTEKTLPPTPKKLREAREEGQVAKSNELAAGVQLAVILLYLYTFGNDIWKDLSEILLLTFDQFEQPLPTAFAAFFSALCSFFFKDLAFMFLILFFASIASYIGQIGFLFSSKSLIPKINKLDVVKNLKNILSIKSLVELLKNVVKMAVIGCAFYYLFHQYTPSLRNMVYLKPIEAMQVTVQIIFWLWGVVVLCYIVFFLADYSYQRYELLKNLKMSHEEVKKEIKEMEGNEEIKRHRHSLHQEIQSGSLAVMVKKSSAVIKNPTHLAICIYYNEDTTPLPKVVAKGADYQALKIIEIAEKEGVPVIENIPLARGLNKDIAIGQYITPPFFHAISEILAMIKIRG</sequence>
<evidence type="ECO:0000256" key="1">
    <source>
        <dbReference type="ARBA" id="ARBA00004651"/>
    </source>
</evidence>
<evidence type="ECO:0000256" key="5">
    <source>
        <dbReference type="ARBA" id="ARBA00022989"/>
    </source>
</evidence>
<dbReference type="GO" id="GO:0005886">
    <property type="term" value="C:plasma membrane"/>
    <property type="evidence" value="ECO:0007669"/>
    <property type="project" value="UniProtKB-SubCell"/>
</dbReference>
<reference evidence="8 11" key="1">
    <citation type="submission" date="2017-09" db="EMBL/GenBank/DDBJ databases">
        <title>Complete genome of Salmonella enterica subsp. diarizonae isolated from stool of a patient with bacterial enteropathy.</title>
        <authorList>
            <person name="Zhou J."/>
            <person name="Chen Q."/>
            <person name="Guo L."/>
            <person name="Fan J."/>
        </authorList>
    </citation>
    <scope>NUCLEOTIDE SEQUENCE [LARGE SCALE GENOMIC DNA]</scope>
    <source>
        <strain evidence="8 11">HZS154</strain>
    </source>
</reference>
<dbReference type="PANTHER" id="PTHR30531:SF6">
    <property type="entry name" value="SECRETION SYSTEM APPARATUS PROTEIN SSAU"/>
    <property type="match status" value="1"/>
</dbReference>
<evidence type="ECO:0000256" key="6">
    <source>
        <dbReference type="ARBA" id="ARBA00023136"/>
    </source>
</evidence>
<dbReference type="NCBIfam" id="NF009364">
    <property type="entry name" value="PRK12721.1"/>
    <property type="match status" value="1"/>
</dbReference>
<evidence type="ECO:0000313" key="11">
    <source>
        <dbReference type="Proteomes" id="UP000230639"/>
    </source>
</evidence>
<keyword evidence="4 7" id="KW-0812">Transmembrane</keyword>
<dbReference type="GO" id="GO:0009306">
    <property type="term" value="P:protein secretion"/>
    <property type="evidence" value="ECO:0007669"/>
    <property type="project" value="InterPro"/>
</dbReference>
<dbReference type="Proteomes" id="UP000839735">
    <property type="component" value="Unassembled WGS sequence"/>
</dbReference>
<dbReference type="NCBIfam" id="TIGR01404">
    <property type="entry name" value="FlhB_rel_III"/>
    <property type="match status" value="1"/>
</dbReference>
<accession>A0A2I5HJZ1</accession>
<dbReference type="AlphaFoldDB" id="A0A2I5HJZ1"/>
<comment type="subcellular location">
    <subcellularLocation>
        <location evidence="1">Cell membrane</location>
        <topology evidence="1">Multi-pass membrane protein</topology>
    </subcellularLocation>
</comment>
<dbReference type="Pfam" id="PF01312">
    <property type="entry name" value="Bac_export_2"/>
    <property type="match status" value="1"/>
</dbReference>
<dbReference type="STRING" id="59204.UQ49_05890"/>
<evidence type="ECO:0000256" key="4">
    <source>
        <dbReference type="ARBA" id="ARBA00022692"/>
    </source>
</evidence>
<dbReference type="InterPro" id="IPR029025">
    <property type="entry name" value="T3SS_substrate_exporter_C"/>
</dbReference>
<feature type="transmembrane region" description="Helical" evidence="7">
    <location>
        <begin position="183"/>
        <end position="205"/>
    </location>
</feature>
<evidence type="ECO:0000313" key="9">
    <source>
        <dbReference type="EMBL" id="ECC3913166.1"/>
    </source>
</evidence>
<dbReference type="RefSeq" id="WP_063390176.1">
    <property type="nucleotide sequence ID" value="NZ_CP011288.1"/>
</dbReference>
<feature type="transmembrane region" description="Helical" evidence="7">
    <location>
        <begin position="140"/>
        <end position="158"/>
    </location>
</feature>
<evidence type="ECO:0000256" key="3">
    <source>
        <dbReference type="ARBA" id="ARBA00022475"/>
    </source>
</evidence>
<proteinExistence type="inferred from homology"/>